<dbReference type="InterPro" id="IPR001478">
    <property type="entry name" value="PDZ"/>
</dbReference>
<dbReference type="Gene3D" id="3.90.226.10">
    <property type="entry name" value="2-enoyl-CoA Hydratase, Chain A, domain 1"/>
    <property type="match status" value="1"/>
</dbReference>
<keyword evidence="4 5" id="KW-0720">Serine protease</keyword>
<evidence type="ECO:0000256" key="5">
    <source>
        <dbReference type="RuleBase" id="RU004404"/>
    </source>
</evidence>
<dbReference type="Pfam" id="PF03572">
    <property type="entry name" value="Peptidase_S41"/>
    <property type="match status" value="1"/>
</dbReference>
<evidence type="ECO:0000256" key="2">
    <source>
        <dbReference type="ARBA" id="ARBA00022670"/>
    </source>
</evidence>
<dbReference type="GO" id="GO:0030288">
    <property type="term" value="C:outer membrane-bounded periplasmic space"/>
    <property type="evidence" value="ECO:0007669"/>
    <property type="project" value="TreeGrafter"/>
</dbReference>
<dbReference type="Pfam" id="PF22694">
    <property type="entry name" value="CtpB_N-like"/>
    <property type="match status" value="1"/>
</dbReference>
<dbReference type="FunFam" id="2.30.42.10:FF:000063">
    <property type="entry name" value="Peptidase, S41 family"/>
    <property type="match status" value="1"/>
</dbReference>
<sequence length="393" mass="43193">MGVALAFLVVFATFAGGMFLGKMLEQQRTAAYQEGLPSVQKVQEVFSIIDHAYVEEISEKKLINGAVEGMLEALDDPYTHYFDKTHFDSFMEVTTGHFDGVGIVISQNKEKELVVISPIDGTPAHKAGIKENDIITKIDDKETKGINSDEAVKLIRGKRGTKVKLTMRREGTKKPLVFDLVRAQINIPNVSSEKVDGDIGYLRLHQFNEQTQADLKKHYEDLKSQKVRGVVFDLRNNPGGILEQSVDVGSMWIKSGAIVKIKSRTGQIESKNANGGADETMPLVILVNKGSASAAEIVAGAMQDYKRAVIVGETTFGKASVQTVIDLSDGSGILLTTDKYLTPKGRMIHKKGIKPDIIVKFDPHKDKEDVQLKKAKEVLRELISGKRVLKAAS</sequence>
<dbReference type="PANTHER" id="PTHR32060:SF30">
    <property type="entry name" value="CARBOXY-TERMINAL PROCESSING PROTEASE CTPA"/>
    <property type="match status" value="1"/>
</dbReference>
<dbReference type="SMART" id="SM00228">
    <property type="entry name" value="PDZ"/>
    <property type="match status" value="1"/>
</dbReference>
<name>A0A1F2UKG6_9ACTN</name>
<dbReference type="SUPFAM" id="SSF50156">
    <property type="entry name" value="PDZ domain-like"/>
    <property type="match status" value="1"/>
</dbReference>
<dbReference type="CDD" id="cd07560">
    <property type="entry name" value="Peptidase_S41_CPP"/>
    <property type="match status" value="1"/>
</dbReference>
<reference evidence="7 8" key="1">
    <citation type="journal article" date="2016" name="Nat. Commun.">
        <title>Thousands of microbial genomes shed light on interconnected biogeochemical processes in an aquifer system.</title>
        <authorList>
            <person name="Anantharaman K."/>
            <person name="Brown C.T."/>
            <person name="Hug L.A."/>
            <person name="Sharon I."/>
            <person name="Castelle C.J."/>
            <person name="Probst A.J."/>
            <person name="Thomas B.C."/>
            <person name="Singh A."/>
            <person name="Wilkins M.J."/>
            <person name="Karaoz U."/>
            <person name="Brodie E.L."/>
            <person name="Williams K.H."/>
            <person name="Hubbard S.S."/>
            <person name="Banfield J.F."/>
        </authorList>
    </citation>
    <scope>NUCLEOTIDE SEQUENCE [LARGE SCALE GENOMIC DNA]</scope>
</reference>
<gene>
    <name evidence="7" type="ORF">A2074_04880</name>
</gene>
<evidence type="ECO:0000256" key="4">
    <source>
        <dbReference type="ARBA" id="ARBA00022825"/>
    </source>
</evidence>
<dbReference type="PROSITE" id="PS50106">
    <property type="entry name" value="PDZ"/>
    <property type="match status" value="1"/>
</dbReference>
<dbReference type="GO" id="GO:0006508">
    <property type="term" value="P:proteolysis"/>
    <property type="evidence" value="ECO:0007669"/>
    <property type="project" value="UniProtKB-KW"/>
</dbReference>
<keyword evidence="3 5" id="KW-0378">Hydrolase</keyword>
<dbReference type="CDD" id="cd06782">
    <property type="entry name" value="cpPDZ_CPP-like"/>
    <property type="match status" value="1"/>
</dbReference>
<evidence type="ECO:0000256" key="3">
    <source>
        <dbReference type="ARBA" id="ARBA00022801"/>
    </source>
</evidence>
<dbReference type="InterPro" id="IPR029045">
    <property type="entry name" value="ClpP/crotonase-like_dom_sf"/>
</dbReference>
<dbReference type="InterPro" id="IPR004447">
    <property type="entry name" value="Peptidase_S41A"/>
</dbReference>
<evidence type="ECO:0000259" key="6">
    <source>
        <dbReference type="PROSITE" id="PS50106"/>
    </source>
</evidence>
<dbReference type="SUPFAM" id="SSF52096">
    <property type="entry name" value="ClpP/crotonase"/>
    <property type="match status" value="1"/>
</dbReference>
<keyword evidence="2 5" id="KW-0645">Protease</keyword>
<dbReference type="InterPro" id="IPR055210">
    <property type="entry name" value="CtpA/B_N"/>
</dbReference>
<dbReference type="Gene3D" id="2.30.42.10">
    <property type="match status" value="1"/>
</dbReference>
<dbReference type="GO" id="GO:0007165">
    <property type="term" value="P:signal transduction"/>
    <property type="evidence" value="ECO:0007669"/>
    <property type="project" value="TreeGrafter"/>
</dbReference>
<dbReference type="Pfam" id="PF00595">
    <property type="entry name" value="PDZ"/>
    <property type="match status" value="1"/>
</dbReference>
<evidence type="ECO:0000313" key="8">
    <source>
        <dbReference type="Proteomes" id="UP000178086"/>
    </source>
</evidence>
<dbReference type="Proteomes" id="UP000178086">
    <property type="component" value="Unassembled WGS sequence"/>
</dbReference>
<protein>
    <recommendedName>
        <fullName evidence="6">PDZ domain-containing protein</fullName>
    </recommendedName>
</protein>
<dbReference type="EMBL" id="MELI01000066">
    <property type="protein sequence ID" value="OFW33494.1"/>
    <property type="molecule type" value="Genomic_DNA"/>
</dbReference>
<evidence type="ECO:0000256" key="1">
    <source>
        <dbReference type="ARBA" id="ARBA00009179"/>
    </source>
</evidence>
<dbReference type="InterPro" id="IPR005151">
    <property type="entry name" value="Tail-specific_protease"/>
</dbReference>
<dbReference type="GO" id="GO:0004175">
    <property type="term" value="F:endopeptidase activity"/>
    <property type="evidence" value="ECO:0007669"/>
    <property type="project" value="TreeGrafter"/>
</dbReference>
<feature type="domain" description="PDZ" evidence="6">
    <location>
        <begin position="90"/>
        <end position="156"/>
    </location>
</feature>
<dbReference type="GO" id="GO:0008236">
    <property type="term" value="F:serine-type peptidase activity"/>
    <property type="evidence" value="ECO:0007669"/>
    <property type="project" value="UniProtKB-KW"/>
</dbReference>
<organism evidence="7 8">
    <name type="scientific">Candidatus Aquicultor primus</name>
    <dbReference type="NCBI Taxonomy" id="1797195"/>
    <lineage>
        <taxon>Bacteria</taxon>
        <taxon>Bacillati</taxon>
        <taxon>Actinomycetota</taxon>
        <taxon>Candidatus Aquicultoria</taxon>
        <taxon>Candidatus Aquicultorales</taxon>
        <taxon>Candidatus Aquicultoraceae</taxon>
        <taxon>Candidatus Aquicultor</taxon>
    </lineage>
</organism>
<dbReference type="InterPro" id="IPR036034">
    <property type="entry name" value="PDZ_sf"/>
</dbReference>
<dbReference type="Gene3D" id="3.30.750.44">
    <property type="match status" value="1"/>
</dbReference>
<comment type="caution">
    <text evidence="7">The sequence shown here is derived from an EMBL/GenBank/DDBJ whole genome shotgun (WGS) entry which is preliminary data.</text>
</comment>
<accession>A0A1F2UKG6</accession>
<dbReference type="NCBIfam" id="TIGR00225">
    <property type="entry name" value="prc"/>
    <property type="match status" value="1"/>
</dbReference>
<dbReference type="AlphaFoldDB" id="A0A1F2UKG6"/>
<dbReference type="PANTHER" id="PTHR32060">
    <property type="entry name" value="TAIL-SPECIFIC PROTEASE"/>
    <property type="match status" value="1"/>
</dbReference>
<dbReference type="SMART" id="SM00245">
    <property type="entry name" value="TSPc"/>
    <property type="match status" value="1"/>
</dbReference>
<comment type="similarity">
    <text evidence="1 5">Belongs to the peptidase S41A family.</text>
</comment>
<evidence type="ECO:0000313" key="7">
    <source>
        <dbReference type="EMBL" id="OFW33494.1"/>
    </source>
</evidence>
<proteinExistence type="inferred from homology"/>